<dbReference type="InterPro" id="IPR008000">
    <property type="entry name" value="Rham/fucose_mutarotase"/>
</dbReference>
<sequence>MKRYCMALDLKDDPKMIAEYVHWHQQVWPEVKQSLRASGVESMEIYHFSNRLFMIIEADNTFSFEAKAARDKANPVVQEWEQLMWKYQLLLPGTREGEKWVLLERIFSLEANT</sequence>
<gene>
    <name evidence="1" type="ORF">OO017_06135</name>
</gene>
<evidence type="ECO:0000313" key="1">
    <source>
        <dbReference type="EMBL" id="MCX2739517.1"/>
    </source>
</evidence>
<name>A0ABT3RCE5_9BACT</name>
<dbReference type="PANTHER" id="PTHR43239:SF1">
    <property type="entry name" value="UPF0734 PROTEIN DDB_G0273871_DDB_G0273177"/>
    <property type="match status" value="1"/>
</dbReference>
<dbReference type="PANTHER" id="PTHR43239">
    <property type="entry name" value="UPF0734 PROTEIN DDB_G0273871/DDB_G0273177"/>
    <property type="match status" value="1"/>
</dbReference>
<dbReference type="RefSeq" id="WP_266051581.1">
    <property type="nucleotide sequence ID" value="NZ_JAPFQO010000003.1"/>
</dbReference>
<evidence type="ECO:0000313" key="2">
    <source>
        <dbReference type="Proteomes" id="UP001207228"/>
    </source>
</evidence>
<dbReference type="SUPFAM" id="SSF54909">
    <property type="entry name" value="Dimeric alpha+beta barrel"/>
    <property type="match status" value="1"/>
</dbReference>
<dbReference type="Pfam" id="PF05336">
    <property type="entry name" value="rhaM"/>
    <property type="match status" value="1"/>
</dbReference>
<organism evidence="1 2">
    <name type="scientific">Pontibacter anaerobius</name>
    <dbReference type="NCBI Taxonomy" id="2993940"/>
    <lineage>
        <taxon>Bacteria</taxon>
        <taxon>Pseudomonadati</taxon>
        <taxon>Bacteroidota</taxon>
        <taxon>Cytophagia</taxon>
        <taxon>Cytophagales</taxon>
        <taxon>Hymenobacteraceae</taxon>
        <taxon>Pontibacter</taxon>
    </lineage>
</organism>
<proteinExistence type="predicted"/>
<reference evidence="1 2" key="1">
    <citation type="submission" date="2022-11" db="EMBL/GenBank/DDBJ databases">
        <title>The characterization of three novel Bacteroidetes species and genomic analysis of their roles in tidal elemental geochemical cycles.</title>
        <authorList>
            <person name="Ma K.-J."/>
        </authorList>
    </citation>
    <scope>NUCLEOTIDE SEQUENCE [LARGE SCALE GENOMIC DNA]</scope>
    <source>
        <strain evidence="1 2">M82</strain>
    </source>
</reference>
<protein>
    <submittedName>
        <fullName evidence="1">L-rhamnose mutarotase</fullName>
    </submittedName>
</protein>
<dbReference type="InterPro" id="IPR011008">
    <property type="entry name" value="Dimeric_a/b-barrel"/>
</dbReference>
<accession>A0ABT3RCE5</accession>
<dbReference type="EMBL" id="JAPFQO010000003">
    <property type="protein sequence ID" value="MCX2739517.1"/>
    <property type="molecule type" value="Genomic_DNA"/>
</dbReference>
<keyword evidence="2" id="KW-1185">Reference proteome</keyword>
<comment type="caution">
    <text evidence="1">The sequence shown here is derived from an EMBL/GenBank/DDBJ whole genome shotgun (WGS) entry which is preliminary data.</text>
</comment>
<dbReference type="Proteomes" id="UP001207228">
    <property type="component" value="Unassembled WGS sequence"/>
</dbReference>
<dbReference type="Gene3D" id="3.30.70.100">
    <property type="match status" value="1"/>
</dbReference>
<dbReference type="InterPro" id="IPR052996">
    <property type="entry name" value="Carb_Metab_Mutarotase"/>
</dbReference>